<dbReference type="InterPro" id="IPR013610">
    <property type="entry name" value="ArdC_N"/>
</dbReference>
<dbReference type="EMBL" id="CP093313">
    <property type="protein sequence ID" value="UWZ85124.1"/>
    <property type="molecule type" value="Genomic_DNA"/>
</dbReference>
<dbReference type="KEGG" id="orp:MOP44_04070"/>
<proteinExistence type="predicted"/>
<protein>
    <submittedName>
        <fullName evidence="2">ArdC-like ssDNA-binding domain-containing protein</fullName>
    </submittedName>
</protein>
<reference evidence="2" key="1">
    <citation type="submission" date="2021-04" db="EMBL/GenBank/DDBJ databases">
        <title>Phylogenetic analysis of Acidobacteriaceae.</title>
        <authorList>
            <person name="Qiu L."/>
            <person name="Zhang Q."/>
        </authorList>
    </citation>
    <scope>NUCLEOTIDE SEQUENCE</scope>
    <source>
        <strain evidence="2">DSM 25168</strain>
    </source>
</reference>
<keyword evidence="3" id="KW-1185">Reference proteome</keyword>
<sequence length="328" mass="36431">MGDPPRLALATPALAAGWLRGCWLTTTANTKKPRRADPMTTDKARELAQQIETSVNALAAETDAARRSDIFRGWLNAMAQFHSYSWNNQLLISMQCPTATRVAGFHAWRKMNRFVRKGEKGITILAPCIYKSKKREQQDEEIEEQVHAIGTLRGFRAATVFDIGSTDGQPVPSLPWKVKGDCAELLPHAERACRELGIELEYKTITDGAEGYSLGGKIQINQALSNSDRVAVIIHEQAHEILHKQAEIRKNTTRQQRELEAESTSFVVLSHFGIQHGSPFYLATYDVTPEMLTQSLATISTAAKRIIELIEKDLPAVGDEDAPELIAN</sequence>
<dbReference type="RefSeq" id="WP_260794638.1">
    <property type="nucleotide sequence ID" value="NZ_CP093313.1"/>
</dbReference>
<organism evidence="2 3">
    <name type="scientific">Occallatibacter riparius</name>
    <dbReference type="NCBI Taxonomy" id="1002689"/>
    <lineage>
        <taxon>Bacteria</taxon>
        <taxon>Pseudomonadati</taxon>
        <taxon>Acidobacteriota</taxon>
        <taxon>Terriglobia</taxon>
        <taxon>Terriglobales</taxon>
        <taxon>Acidobacteriaceae</taxon>
        <taxon>Occallatibacter</taxon>
    </lineage>
</organism>
<gene>
    <name evidence="2" type="ORF">MOP44_04070</name>
</gene>
<evidence type="ECO:0000313" key="2">
    <source>
        <dbReference type="EMBL" id="UWZ85124.1"/>
    </source>
</evidence>
<dbReference type="GO" id="GO:0003697">
    <property type="term" value="F:single-stranded DNA binding"/>
    <property type="evidence" value="ECO:0007669"/>
    <property type="project" value="InterPro"/>
</dbReference>
<dbReference type="Pfam" id="PF08401">
    <property type="entry name" value="ArdcN"/>
    <property type="match status" value="1"/>
</dbReference>
<feature type="domain" description="N-terminal" evidence="1">
    <location>
        <begin position="73"/>
        <end position="156"/>
    </location>
</feature>
<evidence type="ECO:0000313" key="3">
    <source>
        <dbReference type="Proteomes" id="UP001059380"/>
    </source>
</evidence>
<accession>A0A9J7BQH4</accession>
<evidence type="ECO:0000259" key="1">
    <source>
        <dbReference type="Pfam" id="PF08401"/>
    </source>
</evidence>
<dbReference type="AlphaFoldDB" id="A0A9J7BQH4"/>
<dbReference type="Proteomes" id="UP001059380">
    <property type="component" value="Chromosome"/>
</dbReference>
<name>A0A9J7BQH4_9BACT</name>